<evidence type="ECO:0000256" key="2">
    <source>
        <dbReference type="ARBA" id="ARBA00022475"/>
    </source>
</evidence>
<evidence type="ECO:0000256" key="1">
    <source>
        <dbReference type="ARBA" id="ARBA00004651"/>
    </source>
</evidence>
<dbReference type="PANTHER" id="PTHR42643:SF24">
    <property type="entry name" value="IONOTROPIC RECEPTOR 60A"/>
    <property type="match status" value="1"/>
</dbReference>
<reference evidence="9 10" key="1">
    <citation type="submission" date="2024-08" db="EMBL/GenBank/DDBJ databases">
        <authorList>
            <person name="Cucini C."/>
            <person name="Frati F."/>
        </authorList>
    </citation>
    <scope>NUCLEOTIDE SEQUENCE [LARGE SCALE GENOMIC DNA]</scope>
</reference>
<keyword evidence="4 8" id="KW-1133">Transmembrane helix</keyword>
<keyword evidence="6" id="KW-0675">Receptor</keyword>
<dbReference type="SUPFAM" id="SSF53850">
    <property type="entry name" value="Periplasmic binding protein-like II"/>
    <property type="match status" value="1"/>
</dbReference>
<evidence type="ECO:0000256" key="8">
    <source>
        <dbReference type="SAM" id="Phobius"/>
    </source>
</evidence>
<comment type="subcellular location">
    <subcellularLocation>
        <location evidence="1">Cell membrane</location>
        <topology evidence="1">Multi-pass membrane protein</topology>
    </subcellularLocation>
</comment>
<dbReference type="Gene3D" id="3.40.190.10">
    <property type="entry name" value="Periplasmic binding protein-like II"/>
    <property type="match status" value="2"/>
</dbReference>
<proteinExistence type="predicted"/>
<dbReference type="PANTHER" id="PTHR42643">
    <property type="entry name" value="IONOTROPIC RECEPTOR 20A-RELATED"/>
    <property type="match status" value="1"/>
</dbReference>
<keyword evidence="10" id="KW-1185">Reference proteome</keyword>
<evidence type="ECO:0000256" key="4">
    <source>
        <dbReference type="ARBA" id="ARBA00022989"/>
    </source>
</evidence>
<sequence>MVSFLSAPKLYDIIDSLEGLLHQKSLRWTYRKNAALEDLFQSGASGIYKAIGMGAKESDLVSSDFGGVVKTLTGHFAFIKEKSYLDVALSEDFQKTKTCRMTVAKQTFFTVGFAFVLQKGSVLMELLDKEILNAVNSGLMTKWKAIHWPNNLQCVDAASYIVSTQPKSRQLTFDDCQGAYFLLLCGLSAGITAFIVERLKTYMNRNLVQSITSKEEHSAIGDDENNYKIIVIPVKDEYYRKLSVLEANRRIVMGRI</sequence>
<evidence type="ECO:0000256" key="5">
    <source>
        <dbReference type="ARBA" id="ARBA00023136"/>
    </source>
</evidence>
<keyword evidence="3 8" id="KW-0812">Transmembrane</keyword>
<evidence type="ECO:0000313" key="10">
    <source>
        <dbReference type="Proteomes" id="UP001642540"/>
    </source>
</evidence>
<dbReference type="Proteomes" id="UP001642540">
    <property type="component" value="Unassembled WGS sequence"/>
</dbReference>
<keyword evidence="2" id="KW-1003">Cell membrane</keyword>
<keyword evidence="5 8" id="KW-0472">Membrane</keyword>
<organism evidence="9 10">
    <name type="scientific">Orchesella dallaii</name>
    <dbReference type="NCBI Taxonomy" id="48710"/>
    <lineage>
        <taxon>Eukaryota</taxon>
        <taxon>Metazoa</taxon>
        <taxon>Ecdysozoa</taxon>
        <taxon>Arthropoda</taxon>
        <taxon>Hexapoda</taxon>
        <taxon>Collembola</taxon>
        <taxon>Entomobryomorpha</taxon>
        <taxon>Entomobryoidea</taxon>
        <taxon>Orchesellidae</taxon>
        <taxon>Orchesellinae</taxon>
        <taxon>Orchesella</taxon>
    </lineage>
</organism>
<accession>A0ABP1PUT8</accession>
<keyword evidence="7" id="KW-0325">Glycoprotein</keyword>
<gene>
    <name evidence="9" type="ORF">ODALV1_LOCUS4078</name>
</gene>
<evidence type="ECO:0000256" key="7">
    <source>
        <dbReference type="ARBA" id="ARBA00023180"/>
    </source>
</evidence>
<dbReference type="InterPro" id="IPR052192">
    <property type="entry name" value="Insect_Ionotropic_Sensory_Rcpt"/>
</dbReference>
<dbReference type="EMBL" id="CAXLJM020000013">
    <property type="protein sequence ID" value="CAL8078379.1"/>
    <property type="molecule type" value="Genomic_DNA"/>
</dbReference>
<comment type="caution">
    <text evidence="9">The sequence shown here is derived from an EMBL/GenBank/DDBJ whole genome shotgun (WGS) entry which is preliminary data.</text>
</comment>
<evidence type="ECO:0000256" key="6">
    <source>
        <dbReference type="ARBA" id="ARBA00023170"/>
    </source>
</evidence>
<protein>
    <submittedName>
        <fullName evidence="9">Uncharacterized protein</fullName>
    </submittedName>
</protein>
<evidence type="ECO:0000313" key="9">
    <source>
        <dbReference type="EMBL" id="CAL8078379.1"/>
    </source>
</evidence>
<evidence type="ECO:0000256" key="3">
    <source>
        <dbReference type="ARBA" id="ARBA00022692"/>
    </source>
</evidence>
<name>A0ABP1PUT8_9HEXA</name>
<feature type="transmembrane region" description="Helical" evidence="8">
    <location>
        <begin position="178"/>
        <end position="196"/>
    </location>
</feature>